<gene>
    <name evidence="3" type="ORF">DILT_LOCUS4818</name>
</gene>
<evidence type="ECO:0000259" key="2">
    <source>
        <dbReference type="Pfam" id="PF24394"/>
    </source>
</evidence>
<protein>
    <recommendedName>
        <fullName evidence="2">TMEM62 C-terminal domain-containing protein</fullName>
    </recommendedName>
</protein>
<reference evidence="3 4" key="1">
    <citation type="submission" date="2018-11" db="EMBL/GenBank/DDBJ databases">
        <authorList>
            <consortium name="Pathogen Informatics"/>
        </authorList>
    </citation>
    <scope>NUCLEOTIDE SEQUENCE [LARGE SCALE GENOMIC DNA]</scope>
</reference>
<feature type="domain" description="TMEM62 C-terminal" evidence="2">
    <location>
        <begin position="26"/>
        <end position="104"/>
    </location>
</feature>
<feature type="transmembrane region" description="Helical" evidence="1">
    <location>
        <begin position="44"/>
        <end position="70"/>
    </location>
</feature>
<keyword evidence="4" id="KW-1185">Reference proteome</keyword>
<keyword evidence="1" id="KW-0472">Membrane</keyword>
<sequence length="130" mass="14963">MLPDPVAFVPLTDTRISRDCRLLAELRELTQSDALFYSLVCYELYVLCGPIFIGSIVDSHFGVVFVFGLFVSNTFLPESFTYVFEIYQLVFCVFTVLLPYGWFACLLSPGRLWLLPFAWVLFRLAGRRPK</sequence>
<accession>A0A3P7LAW6</accession>
<dbReference type="InterPro" id="IPR056230">
    <property type="entry name" value="TMEM62_C"/>
</dbReference>
<keyword evidence="1" id="KW-0812">Transmembrane</keyword>
<dbReference type="Proteomes" id="UP000281553">
    <property type="component" value="Unassembled WGS sequence"/>
</dbReference>
<dbReference type="Pfam" id="PF24394">
    <property type="entry name" value="TMEM62_C"/>
    <property type="match status" value="1"/>
</dbReference>
<keyword evidence="1" id="KW-1133">Transmembrane helix</keyword>
<dbReference type="EMBL" id="UYRU01046176">
    <property type="protein sequence ID" value="VDN08987.1"/>
    <property type="molecule type" value="Genomic_DNA"/>
</dbReference>
<proteinExistence type="predicted"/>
<evidence type="ECO:0000256" key="1">
    <source>
        <dbReference type="SAM" id="Phobius"/>
    </source>
</evidence>
<organism evidence="3 4">
    <name type="scientific">Dibothriocephalus latus</name>
    <name type="common">Fish tapeworm</name>
    <name type="synonym">Diphyllobothrium latum</name>
    <dbReference type="NCBI Taxonomy" id="60516"/>
    <lineage>
        <taxon>Eukaryota</taxon>
        <taxon>Metazoa</taxon>
        <taxon>Spiralia</taxon>
        <taxon>Lophotrochozoa</taxon>
        <taxon>Platyhelminthes</taxon>
        <taxon>Cestoda</taxon>
        <taxon>Eucestoda</taxon>
        <taxon>Diphyllobothriidea</taxon>
        <taxon>Diphyllobothriidae</taxon>
        <taxon>Dibothriocephalus</taxon>
    </lineage>
</organism>
<dbReference type="OrthoDB" id="10527799at2759"/>
<feature type="transmembrane region" description="Helical" evidence="1">
    <location>
        <begin position="110"/>
        <end position="126"/>
    </location>
</feature>
<evidence type="ECO:0000313" key="3">
    <source>
        <dbReference type="EMBL" id="VDN08987.1"/>
    </source>
</evidence>
<name>A0A3P7LAW6_DIBLA</name>
<dbReference type="AlphaFoldDB" id="A0A3P7LAW6"/>
<evidence type="ECO:0000313" key="4">
    <source>
        <dbReference type="Proteomes" id="UP000281553"/>
    </source>
</evidence>